<dbReference type="Pfam" id="PF03982">
    <property type="entry name" value="DAGAT"/>
    <property type="match status" value="1"/>
</dbReference>
<reference evidence="6 7" key="1">
    <citation type="journal article" date="2024" name="Nat. Commun.">
        <title>Phylogenomics reveals the evolutionary origins of lichenization in chlorophyte algae.</title>
        <authorList>
            <person name="Puginier C."/>
            <person name="Libourel C."/>
            <person name="Otte J."/>
            <person name="Skaloud P."/>
            <person name="Haon M."/>
            <person name="Grisel S."/>
            <person name="Petersen M."/>
            <person name="Berrin J.G."/>
            <person name="Delaux P.M."/>
            <person name="Dal Grande F."/>
            <person name="Keller J."/>
        </authorList>
    </citation>
    <scope>NUCLEOTIDE SEQUENCE [LARGE SCALE GENOMIC DNA]</scope>
    <source>
        <strain evidence="6 7">SAG 2523</strain>
    </source>
</reference>
<proteinExistence type="inferred from homology"/>
<evidence type="ECO:0000256" key="4">
    <source>
        <dbReference type="SAM" id="MobiDB-lite"/>
    </source>
</evidence>
<sequence length="876" mass="94079">MQGCQCLPTSSGSRQGTGPAKATDSRIAHLPRSSTTAQGRRAATHATAATTSPGLRAPASYVDPNLATVSGGGAPGRLTVADLAHDDGGPPRFFSPWVAGRHLAVEPSTLPLMIYLPGIDGTGLAASRQFPSVMQSFDLRAFLTPVKDRTPFEGLVDAVAKYLDAEVLSQAPGRPVYLLGESFGAILALAVAQAWPALVDRIVLVNPATSFEKSVWSTIGPLLPVIPRDLWSGLPVVLAPVLGNPLLLAGFGIDRKASIASQLQAARDGLTNLIPQLEALSVVLPPETLSWKLELLREGSRKVNKTLKKVQQRVLLLTSDQDLLLPSKEEGPRLAKALLRCNHKVFPNNSHALLQEAGIDLVDIMKERGFFVTERRMTSPVASRRKASFGQAAPIELPTMRELDQTSEQTTDLLRRFVSPVFFSTKEDGTLVPGLDALPDDRPILFVGNHQFYALDIGIVIEEFLRKRNMLPRGLAHPVIFGGAAGGKEAEQNAGFQSLLTTYGAVMVGGRNFFKLMQNKEAALLFPGGAREAYHKKGEEYKVLWPKREEFVRMAARFGATIVPLSGIGCNDCVELIADSDDLSRIPILGQRLEENARKQMPPARRGTAASEGFEGTLIAPFSLPKLPARFYFRFGTPIRTSPEDLKDRTRCDDIYARARDDLQGGIDWLLEQRQNDPYKNLGPRLFYEATWGGKQAPTFPLPSTPIPGWTPLPPRKTTIAEGRADTHSAAAVGPDHHSQGTSSPHFEASQPAYSNGDISAETTAVDGTSPATAMADASPSGQNGTSTHTETRSQNEKPSQIGKASLSGTFTLHGNPSQNGTFTLQGNPSQDEAPSLSAEASQNGKLDQGQAAGSNSQRQVPRPAAGLDAGHTGTE</sequence>
<dbReference type="InterPro" id="IPR029058">
    <property type="entry name" value="AB_hydrolase_fold"/>
</dbReference>
<feature type="compositionally biased region" description="Polar residues" evidence="4">
    <location>
        <begin position="752"/>
        <end position="772"/>
    </location>
</feature>
<dbReference type="GO" id="GO:0004144">
    <property type="term" value="F:diacylglycerol O-acyltransferase activity"/>
    <property type="evidence" value="ECO:0007669"/>
    <property type="project" value="UniProtKB-ARBA"/>
</dbReference>
<dbReference type="Proteomes" id="UP001485043">
    <property type="component" value="Unassembled WGS sequence"/>
</dbReference>
<comment type="caution">
    <text evidence="6">The sequence shown here is derived from an EMBL/GenBank/DDBJ whole genome shotgun (WGS) entry which is preliminary data.</text>
</comment>
<feature type="compositionally biased region" description="Pro residues" evidence="4">
    <location>
        <begin position="700"/>
        <end position="715"/>
    </location>
</feature>
<keyword evidence="3" id="KW-0012">Acyltransferase</keyword>
<organism evidence="6 7">
    <name type="scientific">Apatococcus fuscideae</name>
    <dbReference type="NCBI Taxonomy" id="2026836"/>
    <lineage>
        <taxon>Eukaryota</taxon>
        <taxon>Viridiplantae</taxon>
        <taxon>Chlorophyta</taxon>
        <taxon>core chlorophytes</taxon>
        <taxon>Trebouxiophyceae</taxon>
        <taxon>Chlorellales</taxon>
        <taxon>Chlorellaceae</taxon>
        <taxon>Apatococcus</taxon>
    </lineage>
</organism>
<evidence type="ECO:0000259" key="5">
    <source>
        <dbReference type="Pfam" id="PF12146"/>
    </source>
</evidence>
<feature type="compositionally biased region" description="Polar residues" evidence="4">
    <location>
        <begin position="780"/>
        <end position="789"/>
    </location>
</feature>
<dbReference type="CDD" id="cd07987">
    <property type="entry name" value="LPLAT_MGAT-like"/>
    <property type="match status" value="1"/>
</dbReference>
<name>A0AAW1S0P3_9CHLO</name>
<evidence type="ECO:0000256" key="2">
    <source>
        <dbReference type="ARBA" id="ARBA00022679"/>
    </source>
</evidence>
<dbReference type="Pfam" id="PF12146">
    <property type="entry name" value="Hydrolase_4"/>
    <property type="match status" value="1"/>
</dbReference>
<dbReference type="GO" id="GO:0016020">
    <property type="term" value="C:membrane"/>
    <property type="evidence" value="ECO:0007669"/>
    <property type="project" value="TreeGrafter"/>
</dbReference>
<dbReference type="SUPFAM" id="SSF53474">
    <property type="entry name" value="alpha/beta-Hydrolases"/>
    <property type="match status" value="1"/>
</dbReference>
<keyword evidence="7" id="KW-1185">Reference proteome</keyword>
<feature type="compositionally biased region" description="Polar residues" evidence="4">
    <location>
        <begin position="7"/>
        <end position="16"/>
    </location>
</feature>
<evidence type="ECO:0000256" key="3">
    <source>
        <dbReference type="ARBA" id="ARBA00023315"/>
    </source>
</evidence>
<evidence type="ECO:0000313" key="6">
    <source>
        <dbReference type="EMBL" id="KAK9839570.1"/>
    </source>
</evidence>
<evidence type="ECO:0000256" key="1">
    <source>
        <dbReference type="ARBA" id="ARBA00005420"/>
    </source>
</evidence>
<comment type="similarity">
    <text evidence="1">Belongs to the diacylglycerol acyltransferase family.</text>
</comment>
<feature type="domain" description="Serine aminopeptidase S33" evidence="5">
    <location>
        <begin position="152"/>
        <end position="356"/>
    </location>
</feature>
<dbReference type="EMBL" id="JALJOV010001849">
    <property type="protein sequence ID" value="KAK9839570.1"/>
    <property type="molecule type" value="Genomic_DNA"/>
</dbReference>
<evidence type="ECO:0000313" key="7">
    <source>
        <dbReference type="Proteomes" id="UP001485043"/>
    </source>
</evidence>
<feature type="region of interest" description="Disordered" evidence="4">
    <location>
        <begin position="728"/>
        <end position="876"/>
    </location>
</feature>
<dbReference type="AlphaFoldDB" id="A0AAW1S0P3"/>
<protein>
    <recommendedName>
        <fullName evidence="5">Serine aminopeptidase S33 domain-containing protein</fullName>
    </recommendedName>
</protein>
<keyword evidence="2" id="KW-0808">Transferase</keyword>
<dbReference type="PANTHER" id="PTHR22753:SF14">
    <property type="entry name" value="MONOACYLGLYCEROL_DIACYLGLYCEROL O-ACYLTRANSFERASE"/>
    <property type="match status" value="1"/>
</dbReference>
<dbReference type="Gene3D" id="3.40.50.1820">
    <property type="entry name" value="alpha/beta hydrolase"/>
    <property type="match status" value="1"/>
</dbReference>
<accession>A0AAW1S0P3</accession>
<dbReference type="PANTHER" id="PTHR22753">
    <property type="entry name" value="TRANSMEMBRANE PROTEIN 68"/>
    <property type="match status" value="1"/>
</dbReference>
<feature type="compositionally biased region" description="Polar residues" evidence="4">
    <location>
        <begin position="807"/>
        <end position="860"/>
    </location>
</feature>
<dbReference type="InterPro" id="IPR022742">
    <property type="entry name" value="Hydrolase_4"/>
</dbReference>
<feature type="compositionally biased region" description="Low complexity" evidence="4">
    <location>
        <begin position="35"/>
        <end position="51"/>
    </location>
</feature>
<feature type="region of interest" description="Disordered" evidence="4">
    <location>
        <begin position="699"/>
        <end position="718"/>
    </location>
</feature>
<dbReference type="InterPro" id="IPR007130">
    <property type="entry name" value="DAGAT"/>
</dbReference>
<gene>
    <name evidence="6" type="ORF">WJX84_002693</name>
</gene>
<feature type="region of interest" description="Disordered" evidence="4">
    <location>
        <begin position="1"/>
        <end position="62"/>
    </location>
</feature>